<evidence type="ECO:0000313" key="2">
    <source>
        <dbReference type="EMBL" id="MYM56661.1"/>
    </source>
</evidence>
<accession>A0A6L8LKT3</accession>
<name>A0A6L8LKT3_9RHOB</name>
<sequence length="97" mass="10622">MGIVTPLGDPVLHFWLTRSVARSIGLSLTDAMSEGRLTPQEYSEMVTRCRQCPFVSQCEGWLAENGAGAEAIPDRCVNATRLNGLRQQRRGRSADSA</sequence>
<proteinExistence type="predicted"/>
<dbReference type="Proteomes" id="UP000479043">
    <property type="component" value="Unassembled WGS sequence"/>
</dbReference>
<evidence type="ECO:0000313" key="3">
    <source>
        <dbReference type="Proteomes" id="UP000479043"/>
    </source>
</evidence>
<evidence type="ECO:0000259" key="1">
    <source>
        <dbReference type="Pfam" id="PF20056"/>
    </source>
</evidence>
<keyword evidence="3" id="KW-1185">Reference proteome</keyword>
<dbReference type="AlphaFoldDB" id="A0A6L8LKT3"/>
<dbReference type="InterPro" id="IPR045601">
    <property type="entry name" value="DUF6455"/>
</dbReference>
<comment type="caution">
    <text evidence="2">The sequence shown here is derived from an EMBL/GenBank/DDBJ whole genome shotgun (WGS) entry which is preliminary data.</text>
</comment>
<organism evidence="2 3">
    <name type="scientific">Thalassovita mangrovi</name>
    <dbReference type="NCBI Taxonomy" id="2692236"/>
    <lineage>
        <taxon>Bacteria</taxon>
        <taxon>Pseudomonadati</taxon>
        <taxon>Pseudomonadota</taxon>
        <taxon>Alphaproteobacteria</taxon>
        <taxon>Rhodobacterales</taxon>
        <taxon>Roseobacteraceae</taxon>
        <taxon>Thalassovita</taxon>
    </lineage>
</organism>
<protein>
    <recommendedName>
        <fullName evidence="1">DUF6455 domain-containing protein</fullName>
    </recommendedName>
</protein>
<reference evidence="2 3" key="1">
    <citation type="submission" date="2020-01" db="EMBL/GenBank/DDBJ databases">
        <authorList>
            <person name="Chen S."/>
        </authorList>
    </citation>
    <scope>NUCLEOTIDE SEQUENCE [LARGE SCALE GENOMIC DNA]</scope>
    <source>
        <strain evidence="2 3">GS-10</strain>
    </source>
</reference>
<dbReference type="EMBL" id="WWEN01000007">
    <property type="protein sequence ID" value="MYM56661.1"/>
    <property type="molecule type" value="Genomic_DNA"/>
</dbReference>
<gene>
    <name evidence="2" type="ORF">GR167_15185</name>
</gene>
<feature type="domain" description="DUF6455" evidence="1">
    <location>
        <begin position="9"/>
        <end position="87"/>
    </location>
</feature>
<dbReference type="RefSeq" id="WP_160974573.1">
    <property type="nucleotide sequence ID" value="NZ_WWEN01000007.1"/>
</dbReference>
<dbReference type="Pfam" id="PF20056">
    <property type="entry name" value="DUF6455"/>
    <property type="match status" value="1"/>
</dbReference>